<name>A0ABY5ATV9_9CYAN</name>
<evidence type="ECO:0000313" key="2">
    <source>
        <dbReference type="EMBL" id="USR92657.1"/>
    </source>
</evidence>
<dbReference type="Proteomes" id="UP001056708">
    <property type="component" value="Chromosome"/>
</dbReference>
<proteinExistence type="predicted"/>
<dbReference type="RefSeq" id="WP_252664804.1">
    <property type="nucleotide sequence ID" value="NZ_CP098611.1"/>
</dbReference>
<accession>A0ABY5ATV9</accession>
<keyword evidence="3" id="KW-1185">Reference proteome</keyword>
<evidence type="ECO:0000256" key="1">
    <source>
        <dbReference type="SAM" id="MobiDB-lite"/>
    </source>
</evidence>
<protein>
    <submittedName>
        <fullName evidence="2">Uncharacterized protein</fullName>
    </submittedName>
</protein>
<evidence type="ECO:0000313" key="3">
    <source>
        <dbReference type="Proteomes" id="UP001056708"/>
    </source>
</evidence>
<feature type="region of interest" description="Disordered" evidence="1">
    <location>
        <begin position="24"/>
        <end position="50"/>
    </location>
</feature>
<sequence>MEPNTPDLPDAESTFEETLEQLRQAMNSKPRESQPSKAKPVEPPSDMPTDLAIWEDAIADIEKFLESKNLNPPDED</sequence>
<reference evidence="2" key="1">
    <citation type="submission" date="2022-06" db="EMBL/GenBank/DDBJ databases">
        <title>Genome sequence of Phormidium yuhuli AB48 isolated from an industrial photobioreactor environment.</title>
        <authorList>
            <person name="Qiu Y."/>
            <person name="Noonan A.J.C."/>
            <person name="Dofher K."/>
            <person name="Koch M."/>
            <person name="Kieft B."/>
            <person name="Lin X."/>
            <person name="Ziels R.M."/>
            <person name="Hallam S.J."/>
        </authorList>
    </citation>
    <scope>NUCLEOTIDE SEQUENCE</scope>
    <source>
        <strain evidence="2">AB48</strain>
    </source>
</reference>
<organism evidence="2 3">
    <name type="scientific">Phormidium yuhuli AB48</name>
    <dbReference type="NCBI Taxonomy" id="2940671"/>
    <lineage>
        <taxon>Bacteria</taxon>
        <taxon>Bacillati</taxon>
        <taxon>Cyanobacteriota</taxon>
        <taxon>Cyanophyceae</taxon>
        <taxon>Oscillatoriophycideae</taxon>
        <taxon>Oscillatoriales</taxon>
        <taxon>Oscillatoriaceae</taxon>
        <taxon>Phormidium</taxon>
        <taxon>Phormidium yuhuli</taxon>
    </lineage>
</organism>
<dbReference type="EMBL" id="CP098611">
    <property type="protein sequence ID" value="USR92657.1"/>
    <property type="molecule type" value="Genomic_DNA"/>
</dbReference>
<gene>
    <name evidence="2" type="ORF">NEA10_08050</name>
</gene>